<reference evidence="1 2" key="1">
    <citation type="submission" date="2024-11" db="EMBL/GenBank/DDBJ databases">
        <title>Adaptive evolution of stress response genes in parasites aligns with host niche diversity.</title>
        <authorList>
            <person name="Hahn C."/>
            <person name="Resl P."/>
        </authorList>
    </citation>
    <scope>NUCLEOTIDE SEQUENCE [LARGE SCALE GENOMIC DNA]</scope>
    <source>
        <strain evidence="1">EGGRZ-B1_66</strain>
        <tissue evidence="1">Body</tissue>
    </source>
</reference>
<protein>
    <submittedName>
        <fullName evidence="1">Uncharacterized protein</fullName>
    </submittedName>
</protein>
<accession>A0ABD2PQP5</accession>
<organism evidence="1 2">
    <name type="scientific">Cichlidogyrus casuarinus</name>
    <dbReference type="NCBI Taxonomy" id="1844966"/>
    <lineage>
        <taxon>Eukaryota</taxon>
        <taxon>Metazoa</taxon>
        <taxon>Spiralia</taxon>
        <taxon>Lophotrochozoa</taxon>
        <taxon>Platyhelminthes</taxon>
        <taxon>Monogenea</taxon>
        <taxon>Monopisthocotylea</taxon>
        <taxon>Dactylogyridea</taxon>
        <taxon>Ancyrocephalidae</taxon>
        <taxon>Cichlidogyrus</taxon>
    </lineage>
</organism>
<name>A0ABD2PQP5_9PLAT</name>
<dbReference type="AlphaFoldDB" id="A0ABD2PQP5"/>
<comment type="caution">
    <text evidence="1">The sequence shown here is derived from an EMBL/GenBank/DDBJ whole genome shotgun (WGS) entry which is preliminary data.</text>
</comment>
<evidence type="ECO:0000313" key="2">
    <source>
        <dbReference type="Proteomes" id="UP001626550"/>
    </source>
</evidence>
<dbReference type="Proteomes" id="UP001626550">
    <property type="component" value="Unassembled WGS sequence"/>
</dbReference>
<evidence type="ECO:0000313" key="1">
    <source>
        <dbReference type="EMBL" id="KAL3309333.1"/>
    </source>
</evidence>
<dbReference type="EMBL" id="JBJKFK010004037">
    <property type="protein sequence ID" value="KAL3309333.1"/>
    <property type="molecule type" value="Genomic_DNA"/>
</dbReference>
<gene>
    <name evidence="1" type="ORF">Ciccas_012122</name>
</gene>
<keyword evidence="2" id="KW-1185">Reference proteome</keyword>
<sequence>MSWYRVQDREVENGHLVENTVDLNSDSPCALSVFVNLVNFQNVVFSNVDPGMTVAALGSRVATTWLRFLDLDTKSIDQDEQLLHAIDKRFRLTSKSLFLDTMARLDQVTRMPNLSLQYRMFYVPEWRQVKKEPFLAEITYLQFRFELLLGPTISPRGPFLLDPANYTHECLPANKYRWPDHTASRTVMPLVGLILRAEKWDPKAPNWDQALDFYLRPLIAWLKEENTLGQRLITSFRVCESLSPQQAKLSFLEACLNMPLHGSFSELRDNLTIQMETDDSLSKVSLNRCYLSVNRYGFFITSNSKRDQDVR</sequence>
<proteinExistence type="predicted"/>